<dbReference type="Pfam" id="PF13692">
    <property type="entry name" value="Glyco_trans_1_4"/>
    <property type="match status" value="1"/>
</dbReference>
<feature type="domain" description="Glycosyltransferase 2-like" evidence="1">
    <location>
        <begin position="46"/>
        <end position="157"/>
    </location>
</feature>
<dbReference type="SUPFAM" id="SSF53756">
    <property type="entry name" value="UDP-Glycosyltransferase/glycogen phosphorylase"/>
    <property type="match status" value="1"/>
</dbReference>
<dbReference type="Proteomes" id="UP000192980">
    <property type="component" value="Unassembled WGS sequence"/>
</dbReference>
<sequence>MGVISAFLRRNKQIAELDKAHSFQVSEPNTERNPIHFPSVEEPLVSILISFHNSEMYTRKCLQSILKNLPKNTFEILLIDINSSEAVDFTNITGVTLIQNPALHDFVQATNQGIHQARGEYIYLLNSSTIVREGFLDELLHVFETNNDVGAVGSMLLDSTGKLYAAGTAVLKNAKITPIKGVKSYFPQVNYTYKVDYCSAHSLLFKKKDIHGDLNLLDDAFSLSSFADADLCFRLKYNQGRSTYYTPFSKVVCYTKNTSNENVSHSVRNKSFSKNLELFKQKWKRQIEAIKSTSIHHRILDFYDGRPMIFFNDQVPQYDNNSGELRLTEIIKAYKELNYHVTLVTLDNTIYNAYNAYFQKLGIAVLYINRRHSNISDYFKTVNYVNPIIWMHSATTFNRFYETARKIFKTFSLIFDMVDIHHLRYKRELELFPRDLGIQQAYETYLEIETRASLLADIVIPISDQEKQYMQSFSPEEKMLVISNVHYPKVNVQETPKFEDRTGLLFIGSRHTPNIDAINYMIDEIMPIIWKTDNTIKLHIVGNVAQCFSEDRKSISNVIFHGFVPEVSSYFLKHRVMVAPLRYGAGVKGKIGQALEYHLPVVSSSIGAEGMHLVDGRHILVAENPEDFAKKTISLYTDEKIWKEIQENSMSGLKPFSKEVLHEKIKQIEEILKYE</sequence>
<dbReference type="AlphaFoldDB" id="A0A1X7L5F9"/>
<dbReference type="Pfam" id="PF00535">
    <property type="entry name" value="Glycos_transf_2"/>
    <property type="match status" value="1"/>
</dbReference>
<dbReference type="InterPro" id="IPR001173">
    <property type="entry name" value="Glyco_trans_2-like"/>
</dbReference>
<evidence type="ECO:0000259" key="1">
    <source>
        <dbReference type="Pfam" id="PF00535"/>
    </source>
</evidence>
<reference evidence="2 3" key="1">
    <citation type="submission" date="2017-04" db="EMBL/GenBank/DDBJ databases">
        <authorList>
            <person name="Afonso C.L."/>
            <person name="Miller P.J."/>
            <person name="Scott M.A."/>
            <person name="Spackman E."/>
            <person name="Goraichik I."/>
            <person name="Dimitrov K.M."/>
            <person name="Suarez D.L."/>
            <person name="Swayne D.E."/>
        </authorList>
    </citation>
    <scope>NUCLEOTIDE SEQUENCE [LARGE SCALE GENOMIC DNA]</scope>
    <source>
        <strain evidence="2 3">DSM 22418</strain>
    </source>
</reference>
<dbReference type="Gene3D" id="3.90.550.10">
    <property type="entry name" value="Spore Coat Polysaccharide Biosynthesis Protein SpsA, Chain A"/>
    <property type="match status" value="1"/>
</dbReference>
<dbReference type="STRING" id="561061.SAMN05660862_3545"/>
<keyword evidence="3" id="KW-1185">Reference proteome</keyword>
<name>A0A1X7L5F9_9SPHI</name>
<protein>
    <submittedName>
        <fullName evidence="2">Glycosyltransferase, GT2 family</fullName>
    </submittedName>
</protein>
<dbReference type="GO" id="GO:0016740">
    <property type="term" value="F:transferase activity"/>
    <property type="evidence" value="ECO:0007669"/>
    <property type="project" value="UniProtKB-KW"/>
</dbReference>
<keyword evidence="2" id="KW-0808">Transferase</keyword>
<gene>
    <name evidence="2" type="ORF">SAMN05660862_3545</name>
</gene>
<dbReference type="InterPro" id="IPR029044">
    <property type="entry name" value="Nucleotide-diphossugar_trans"/>
</dbReference>
<evidence type="ECO:0000313" key="2">
    <source>
        <dbReference type="EMBL" id="SMG48472.1"/>
    </source>
</evidence>
<dbReference type="Gene3D" id="3.40.50.2000">
    <property type="entry name" value="Glycogen Phosphorylase B"/>
    <property type="match status" value="1"/>
</dbReference>
<dbReference type="PANTHER" id="PTHR43179:SF7">
    <property type="entry name" value="RHAMNOSYLTRANSFERASE WBBL"/>
    <property type="match status" value="1"/>
</dbReference>
<dbReference type="CDD" id="cd03801">
    <property type="entry name" value="GT4_PimA-like"/>
    <property type="match status" value="1"/>
</dbReference>
<dbReference type="EMBL" id="FXAU01000008">
    <property type="protein sequence ID" value="SMG48472.1"/>
    <property type="molecule type" value="Genomic_DNA"/>
</dbReference>
<accession>A0A1X7L5F9</accession>
<dbReference type="PANTHER" id="PTHR43179">
    <property type="entry name" value="RHAMNOSYLTRANSFERASE WBBL"/>
    <property type="match status" value="1"/>
</dbReference>
<dbReference type="RefSeq" id="WP_085474240.1">
    <property type="nucleotide sequence ID" value="NZ_FXAU01000008.1"/>
</dbReference>
<evidence type="ECO:0000313" key="3">
    <source>
        <dbReference type="Proteomes" id="UP000192980"/>
    </source>
</evidence>
<dbReference type="SUPFAM" id="SSF53448">
    <property type="entry name" value="Nucleotide-diphospho-sugar transferases"/>
    <property type="match status" value="1"/>
</dbReference>
<dbReference type="OrthoDB" id="9807209at2"/>
<organism evidence="2 3">
    <name type="scientific">Sphingobacterium psychroaquaticum</name>
    <dbReference type="NCBI Taxonomy" id="561061"/>
    <lineage>
        <taxon>Bacteria</taxon>
        <taxon>Pseudomonadati</taxon>
        <taxon>Bacteroidota</taxon>
        <taxon>Sphingobacteriia</taxon>
        <taxon>Sphingobacteriales</taxon>
        <taxon>Sphingobacteriaceae</taxon>
        <taxon>Sphingobacterium</taxon>
    </lineage>
</organism>
<proteinExistence type="predicted"/>